<dbReference type="RefSeq" id="WP_171413185.1">
    <property type="nucleotide sequence ID" value="NZ_JABFJW010000042.1"/>
</dbReference>
<dbReference type="EMBL" id="JABFJW010000042">
    <property type="protein sequence ID" value="NOK08969.1"/>
    <property type="molecule type" value="Genomic_DNA"/>
</dbReference>
<organism evidence="1 2">
    <name type="scientific">Corallococcus exercitus</name>
    <dbReference type="NCBI Taxonomy" id="2316736"/>
    <lineage>
        <taxon>Bacteria</taxon>
        <taxon>Pseudomonadati</taxon>
        <taxon>Myxococcota</taxon>
        <taxon>Myxococcia</taxon>
        <taxon>Myxococcales</taxon>
        <taxon>Cystobacterineae</taxon>
        <taxon>Myxococcaceae</taxon>
        <taxon>Corallococcus</taxon>
    </lineage>
</organism>
<sequence>MAATDKDPLRAFLDVRTDQLGGAKPFEGGEHLWVGNEGAKRALAQLKTPVDFGPFQRRTSPEQLTYGEIVAFSGDFYETPGDLFNEAPSSLPWLWDANDLSDLRKALRKETSWIDLPLEDRGTRYPDLNVALWWNAKQYVELALRNTPHFGWHNALHYACYHETALELAAKAASEPDATAKNLLWREAVYTNGFADHFLTDGFSAGHVRTPVAQLRRWAAKQGMDERLSGALIKVIHDQDGHIDELHSKTDHKAHAGGLHVTNALGNAWHTRCDGQLFLTGPKDPAVEQAVEAVADSVGELLRAYQGEGIVQGAFAATQWIPWPHDSEPALITKFPADIDNARVKALYDSIRWYVRLPKISAGIRPGDIKDCCAQLPQLMQDFRDDVSRQALELPALVSRLAPKYVAGYRTIR</sequence>
<comment type="caution">
    <text evidence="1">The sequence shown here is derived from an EMBL/GenBank/DDBJ whole genome shotgun (WGS) entry which is preliminary data.</text>
</comment>
<proteinExistence type="predicted"/>
<gene>
    <name evidence="1" type="ORF">HNS30_07985</name>
</gene>
<reference evidence="1 2" key="1">
    <citation type="submission" date="2020-05" db="EMBL/GenBank/DDBJ databases">
        <authorList>
            <person name="Whitworth D."/>
        </authorList>
    </citation>
    <scope>NUCLEOTIDE SEQUENCE [LARGE SCALE GENOMIC DNA]</scope>
    <source>
        <strain evidence="1 2">CA046A</strain>
    </source>
</reference>
<dbReference type="AlphaFoldDB" id="A0A7Y4JQA3"/>
<evidence type="ECO:0000313" key="2">
    <source>
        <dbReference type="Proteomes" id="UP000528460"/>
    </source>
</evidence>
<evidence type="ECO:0008006" key="3">
    <source>
        <dbReference type="Google" id="ProtNLM"/>
    </source>
</evidence>
<protein>
    <recommendedName>
        <fullName evidence="3">Phospholipase</fullName>
    </recommendedName>
</protein>
<accession>A0A7Y4JQA3</accession>
<name>A0A7Y4JQA3_9BACT</name>
<dbReference type="Proteomes" id="UP000528460">
    <property type="component" value="Unassembled WGS sequence"/>
</dbReference>
<evidence type="ECO:0000313" key="1">
    <source>
        <dbReference type="EMBL" id="NOK08969.1"/>
    </source>
</evidence>
<dbReference type="InterPro" id="IPR049756">
    <property type="entry name" value="PlcA-like_dom"/>
</dbReference>
<dbReference type="CDD" id="cd22893">
    <property type="entry name" value="PlcA-like"/>
    <property type="match status" value="1"/>
</dbReference>